<dbReference type="PANTHER" id="PTHR46236">
    <property type="entry name" value="TRAF-LIKE SUPERFAMILY PROTEIN"/>
    <property type="match status" value="1"/>
</dbReference>
<evidence type="ECO:0000313" key="4">
    <source>
        <dbReference type="EMBL" id="MED6108141.1"/>
    </source>
</evidence>
<organism evidence="4 5">
    <name type="scientific">Stylosanthes scabra</name>
    <dbReference type="NCBI Taxonomy" id="79078"/>
    <lineage>
        <taxon>Eukaryota</taxon>
        <taxon>Viridiplantae</taxon>
        <taxon>Streptophyta</taxon>
        <taxon>Embryophyta</taxon>
        <taxon>Tracheophyta</taxon>
        <taxon>Spermatophyta</taxon>
        <taxon>Magnoliopsida</taxon>
        <taxon>eudicotyledons</taxon>
        <taxon>Gunneridae</taxon>
        <taxon>Pentapetalae</taxon>
        <taxon>rosids</taxon>
        <taxon>fabids</taxon>
        <taxon>Fabales</taxon>
        <taxon>Fabaceae</taxon>
        <taxon>Papilionoideae</taxon>
        <taxon>50 kb inversion clade</taxon>
        <taxon>dalbergioids sensu lato</taxon>
        <taxon>Dalbergieae</taxon>
        <taxon>Pterocarpus clade</taxon>
        <taxon>Stylosanthes</taxon>
    </lineage>
</organism>
<evidence type="ECO:0000256" key="1">
    <source>
        <dbReference type="ARBA" id="ARBA00023054"/>
    </source>
</evidence>
<dbReference type="PANTHER" id="PTHR46236:SF35">
    <property type="entry name" value="MATH DOMAIN-CONTAINING PROTEIN"/>
    <property type="match status" value="1"/>
</dbReference>
<evidence type="ECO:0000256" key="2">
    <source>
        <dbReference type="SAM" id="Coils"/>
    </source>
</evidence>
<feature type="domain" description="MATH" evidence="3">
    <location>
        <begin position="10"/>
        <end position="120"/>
    </location>
</feature>
<dbReference type="Proteomes" id="UP001341840">
    <property type="component" value="Unassembled WGS sequence"/>
</dbReference>
<evidence type="ECO:0000313" key="5">
    <source>
        <dbReference type="Proteomes" id="UP001341840"/>
    </source>
</evidence>
<sequence>MEQEIKGGANFKYTWTVKNFSKLTPGDMHYSGTFSIFPYTWHPGICPNSTTSLLMSVHLFADDIDHFYVDDQRISANVKLSLVNQLETNSTITKDFKGLCSIRKKYAEVLEESCSKHPSLIECHKNRKRSERFNEYSFTALGKLLHFFKTKKVKDMKSDDSCMELQDLWDEVETRFDDLGWLEPHVQSALTYFDKAAKVQKLKVDVTSLKEKLKTLNADLETRENELAKAEEGFVERNLDDQLGVEYPKS</sequence>
<reference evidence="4 5" key="1">
    <citation type="journal article" date="2023" name="Plants (Basel)">
        <title>Bridging the Gap: Combining Genomics and Transcriptomics Approaches to Understand Stylosanthes scabra, an Orphan Legume from the Brazilian Caatinga.</title>
        <authorList>
            <person name="Ferreira-Neto J.R.C."/>
            <person name="da Silva M.D."/>
            <person name="Binneck E."/>
            <person name="de Melo N.F."/>
            <person name="da Silva R.H."/>
            <person name="de Melo A.L.T.M."/>
            <person name="Pandolfi V."/>
            <person name="Bustamante F.O."/>
            <person name="Brasileiro-Vidal A.C."/>
            <person name="Benko-Iseppon A.M."/>
        </authorList>
    </citation>
    <scope>NUCLEOTIDE SEQUENCE [LARGE SCALE GENOMIC DNA]</scope>
    <source>
        <tissue evidence="4">Leaves</tissue>
    </source>
</reference>
<name>A0ABU6Q8N9_9FABA</name>
<dbReference type="InterPro" id="IPR002083">
    <property type="entry name" value="MATH/TRAF_dom"/>
</dbReference>
<proteinExistence type="predicted"/>
<accession>A0ABU6Q8N9</accession>
<dbReference type="Pfam" id="PF22486">
    <property type="entry name" value="MATH_2"/>
    <property type="match status" value="1"/>
</dbReference>
<gene>
    <name evidence="4" type="ORF">PIB30_020588</name>
</gene>
<feature type="coiled-coil region" evidence="2">
    <location>
        <begin position="199"/>
        <end position="233"/>
    </location>
</feature>
<keyword evidence="5" id="KW-1185">Reference proteome</keyword>
<keyword evidence="1 2" id="KW-0175">Coiled coil</keyword>
<dbReference type="InterPro" id="IPR050804">
    <property type="entry name" value="MCC"/>
</dbReference>
<dbReference type="Gene3D" id="2.60.210.10">
    <property type="entry name" value="Apoptosis, Tumor Necrosis Factor Receptor Associated Protein 2, Chain A"/>
    <property type="match status" value="1"/>
</dbReference>
<evidence type="ECO:0000259" key="3">
    <source>
        <dbReference type="PROSITE" id="PS50144"/>
    </source>
</evidence>
<dbReference type="InterPro" id="IPR008974">
    <property type="entry name" value="TRAF-like"/>
</dbReference>
<dbReference type="CDD" id="cd00121">
    <property type="entry name" value="MATH"/>
    <property type="match status" value="1"/>
</dbReference>
<dbReference type="SUPFAM" id="SSF49599">
    <property type="entry name" value="TRAF domain-like"/>
    <property type="match status" value="1"/>
</dbReference>
<comment type="caution">
    <text evidence="4">The sequence shown here is derived from an EMBL/GenBank/DDBJ whole genome shotgun (WGS) entry which is preliminary data.</text>
</comment>
<dbReference type="EMBL" id="JASCZI010000066">
    <property type="protein sequence ID" value="MED6108141.1"/>
    <property type="molecule type" value="Genomic_DNA"/>
</dbReference>
<dbReference type="PROSITE" id="PS50144">
    <property type="entry name" value="MATH"/>
    <property type="match status" value="1"/>
</dbReference>
<protein>
    <recommendedName>
        <fullName evidence="3">MATH domain-containing protein</fullName>
    </recommendedName>
</protein>